<dbReference type="PhylomeDB" id="A0A0G4E8N4"/>
<evidence type="ECO:0000256" key="5">
    <source>
        <dbReference type="SAM" id="MobiDB-lite"/>
    </source>
</evidence>
<name>A0A0G4E8N4_VITBC</name>
<dbReference type="Proteomes" id="UP000041254">
    <property type="component" value="Unassembled WGS sequence"/>
</dbReference>
<keyword evidence="9" id="KW-1185">Reference proteome</keyword>
<feature type="region of interest" description="Disordered" evidence="5">
    <location>
        <begin position="122"/>
        <end position="159"/>
    </location>
</feature>
<keyword evidence="3 6" id="KW-1133">Transmembrane helix</keyword>
<evidence type="ECO:0000256" key="2">
    <source>
        <dbReference type="ARBA" id="ARBA00022692"/>
    </source>
</evidence>
<evidence type="ECO:0000313" key="8">
    <source>
        <dbReference type="EMBL" id="CEL92195.1"/>
    </source>
</evidence>
<feature type="compositionally biased region" description="Acidic residues" evidence="5">
    <location>
        <begin position="122"/>
        <end position="134"/>
    </location>
</feature>
<evidence type="ECO:0000313" key="9">
    <source>
        <dbReference type="Proteomes" id="UP000041254"/>
    </source>
</evidence>
<keyword evidence="4 6" id="KW-0472">Membrane</keyword>
<feature type="transmembrane region" description="Helical" evidence="6">
    <location>
        <begin position="510"/>
        <end position="534"/>
    </location>
</feature>
<feature type="domain" description="Amino acid transporter transmembrane" evidence="7">
    <location>
        <begin position="179"/>
        <end position="566"/>
    </location>
</feature>
<feature type="transmembrane region" description="Helical" evidence="6">
    <location>
        <begin position="327"/>
        <end position="346"/>
    </location>
</feature>
<dbReference type="AlphaFoldDB" id="A0A0G4E8N4"/>
<accession>A0A0G4E8N4</accession>
<evidence type="ECO:0000256" key="1">
    <source>
        <dbReference type="ARBA" id="ARBA00004141"/>
    </source>
</evidence>
<evidence type="ECO:0000259" key="7">
    <source>
        <dbReference type="Pfam" id="PF01490"/>
    </source>
</evidence>
<comment type="subcellular location">
    <subcellularLocation>
        <location evidence="1">Membrane</location>
        <topology evidence="1">Multi-pass membrane protein</topology>
    </subcellularLocation>
</comment>
<feature type="transmembrane region" description="Helical" evidence="6">
    <location>
        <begin position="396"/>
        <end position="421"/>
    </location>
</feature>
<feature type="transmembrane region" description="Helical" evidence="6">
    <location>
        <begin position="295"/>
        <end position="315"/>
    </location>
</feature>
<dbReference type="PANTHER" id="PTHR22950:SF666">
    <property type="entry name" value="VACUOLAR AMINO ACID TRANSPORTER 4"/>
    <property type="match status" value="1"/>
</dbReference>
<feature type="transmembrane region" description="Helical" evidence="6">
    <location>
        <begin position="546"/>
        <end position="566"/>
    </location>
</feature>
<dbReference type="GO" id="GO:0015179">
    <property type="term" value="F:L-amino acid transmembrane transporter activity"/>
    <property type="evidence" value="ECO:0007669"/>
    <property type="project" value="TreeGrafter"/>
</dbReference>
<feature type="region of interest" description="Disordered" evidence="5">
    <location>
        <begin position="28"/>
        <end position="82"/>
    </location>
</feature>
<sequence length="589" mass="65703">MEDLRAKDQLWAQSPAGDMVRDVIRTLQESDPEVPSSIQSLQPELKRVDSDPSMPTGVANGITGDPEQRQSSSQIAQPGGFRRQYLVHRRRGGFGRHRSYPPLVEKITDPFLYTRFQLMADDEADSDEADEESLSPESDRGRRRRSARGRGVRPLQPLPPELEGYVELAESAEAEKGKRANTRQTVITILKSFVCSAFLFLPRGFYNGGLLFSLLTMACSWIFSVHCMIRLIKCARPGRESYGDIGEAALGVVGRVFVEISVVVSQMGFSTVLIILFCTTVQDFLNTIGRCDPSYYVGLGMLVALQFPLQAPMAWVRRIKYFGPAMLAADFFLVFGMLIIFGFVIGRLSAFGVRPVHLINTKSWPLFVGTAVYMWEGVGLILPIRSSMKEHLKPKFPMILFFSLLGVLVVYSLFCSFSYLAYGSDIRDVITVNLPNTPAVYAVQIMMALAVFLTTPLQLFPAAKIVEHWLFGIGGRVTLLRKWKKNLVRTVMIAICLAVGYYGRPELDNFVALVGAVCCVPLIFIYPCLFHLILERQTVSLVGSATDLFMVILGFVMMGFTAWQAIATWHPTGNFSRCSEMFDVPHATS</sequence>
<evidence type="ECO:0000256" key="3">
    <source>
        <dbReference type="ARBA" id="ARBA00022989"/>
    </source>
</evidence>
<gene>
    <name evidence="8" type="ORF">Vbra_10933</name>
</gene>
<organism evidence="8 9">
    <name type="scientific">Vitrella brassicaformis (strain CCMP3155)</name>
    <dbReference type="NCBI Taxonomy" id="1169540"/>
    <lineage>
        <taxon>Eukaryota</taxon>
        <taxon>Sar</taxon>
        <taxon>Alveolata</taxon>
        <taxon>Colpodellida</taxon>
        <taxon>Vitrellaceae</taxon>
        <taxon>Vitrella</taxon>
    </lineage>
</organism>
<feature type="transmembrane region" description="Helical" evidence="6">
    <location>
        <begin position="441"/>
        <end position="466"/>
    </location>
</feature>
<dbReference type="EMBL" id="CDMY01000055">
    <property type="protein sequence ID" value="CEL92195.1"/>
    <property type="molecule type" value="Genomic_DNA"/>
</dbReference>
<feature type="transmembrane region" description="Helical" evidence="6">
    <location>
        <begin position="366"/>
        <end position="384"/>
    </location>
</feature>
<dbReference type="OrthoDB" id="1684102at2759"/>
<dbReference type="OMA" id="WSTSSEN"/>
<dbReference type="InParanoid" id="A0A0G4E8N4"/>
<keyword evidence="2 6" id="KW-0812">Transmembrane</keyword>
<dbReference type="STRING" id="1169540.A0A0G4E8N4"/>
<dbReference type="GO" id="GO:0016020">
    <property type="term" value="C:membrane"/>
    <property type="evidence" value="ECO:0007669"/>
    <property type="project" value="UniProtKB-SubCell"/>
</dbReference>
<feature type="transmembrane region" description="Helical" evidence="6">
    <location>
        <begin position="487"/>
        <end position="504"/>
    </location>
</feature>
<dbReference type="InterPro" id="IPR013057">
    <property type="entry name" value="AA_transpt_TM"/>
</dbReference>
<protein>
    <recommendedName>
        <fullName evidence="7">Amino acid transporter transmembrane domain-containing protein</fullName>
    </recommendedName>
</protein>
<evidence type="ECO:0000256" key="4">
    <source>
        <dbReference type="ARBA" id="ARBA00023136"/>
    </source>
</evidence>
<dbReference type="Pfam" id="PF01490">
    <property type="entry name" value="Aa_trans"/>
    <property type="match status" value="1"/>
</dbReference>
<evidence type="ECO:0000256" key="6">
    <source>
        <dbReference type="SAM" id="Phobius"/>
    </source>
</evidence>
<feature type="compositionally biased region" description="Basic residues" evidence="5">
    <location>
        <begin position="141"/>
        <end position="151"/>
    </location>
</feature>
<feature type="transmembrane region" description="Helical" evidence="6">
    <location>
        <begin position="211"/>
        <end position="232"/>
    </location>
</feature>
<feature type="transmembrane region" description="Helical" evidence="6">
    <location>
        <begin position="186"/>
        <end position="205"/>
    </location>
</feature>
<proteinExistence type="predicted"/>
<dbReference type="PANTHER" id="PTHR22950">
    <property type="entry name" value="AMINO ACID TRANSPORTER"/>
    <property type="match status" value="1"/>
</dbReference>
<dbReference type="VEuPathDB" id="CryptoDB:Vbra_10933"/>
<reference evidence="8 9" key="1">
    <citation type="submission" date="2014-11" db="EMBL/GenBank/DDBJ databases">
        <authorList>
            <person name="Zhu J."/>
            <person name="Qi W."/>
            <person name="Song R."/>
        </authorList>
    </citation>
    <scope>NUCLEOTIDE SEQUENCE [LARGE SCALE GENOMIC DNA]</scope>
</reference>